<sequence length="191" mass="21605">MTLKAIHEPSNCGFRGAEVHQWCTKLKIFGHLSLLWHRGSGQTQSYCLLPGRQQAVLKTTSRPILRHFSIMPPCKRRHVCDLFLEEASSRETILQHKILDQQSTSGALVPASHIADIIYLSISVVRIHDHNPSNFQVKVLALTDLEYCLVEEGSMAAYNKWWKISRADRLSAMSIHSDTISAIPKQIYTDA</sequence>
<dbReference type="HOGENOM" id="CLU_1423696_0_0_1"/>
<name>B9GKU4_POPTR</name>
<proteinExistence type="predicted"/>
<reference evidence="1 2" key="1">
    <citation type="journal article" date="2006" name="Science">
        <title>The genome of black cottonwood, Populus trichocarpa (Torr. &amp; Gray).</title>
        <authorList>
            <person name="Tuskan G.A."/>
            <person name="Difazio S."/>
            <person name="Jansson S."/>
            <person name="Bohlmann J."/>
            <person name="Grigoriev I."/>
            <person name="Hellsten U."/>
            <person name="Putnam N."/>
            <person name="Ralph S."/>
            <person name="Rombauts S."/>
            <person name="Salamov A."/>
            <person name="Schein J."/>
            <person name="Sterck L."/>
            <person name="Aerts A."/>
            <person name="Bhalerao R.R."/>
            <person name="Bhalerao R.P."/>
            <person name="Blaudez D."/>
            <person name="Boerjan W."/>
            <person name="Brun A."/>
            <person name="Brunner A."/>
            <person name="Busov V."/>
            <person name="Campbell M."/>
            <person name="Carlson J."/>
            <person name="Chalot M."/>
            <person name="Chapman J."/>
            <person name="Chen G.L."/>
            <person name="Cooper D."/>
            <person name="Coutinho P.M."/>
            <person name="Couturier J."/>
            <person name="Covert S."/>
            <person name="Cronk Q."/>
            <person name="Cunningham R."/>
            <person name="Davis J."/>
            <person name="Degroeve S."/>
            <person name="Dejardin A."/>
            <person name="Depamphilis C."/>
            <person name="Detter J."/>
            <person name="Dirks B."/>
            <person name="Dubchak I."/>
            <person name="Duplessis S."/>
            <person name="Ehlting J."/>
            <person name="Ellis B."/>
            <person name="Gendler K."/>
            <person name="Goodstein D."/>
            <person name="Gribskov M."/>
            <person name="Grimwood J."/>
            <person name="Groover A."/>
            <person name="Gunter L."/>
            <person name="Hamberger B."/>
            <person name="Heinze B."/>
            <person name="Helariutta Y."/>
            <person name="Henrissat B."/>
            <person name="Holligan D."/>
            <person name="Holt R."/>
            <person name="Huang W."/>
            <person name="Islam-Faridi N."/>
            <person name="Jones S."/>
            <person name="Jones-Rhoades M."/>
            <person name="Jorgensen R."/>
            <person name="Joshi C."/>
            <person name="Kangasjarvi J."/>
            <person name="Karlsson J."/>
            <person name="Kelleher C."/>
            <person name="Kirkpatrick R."/>
            <person name="Kirst M."/>
            <person name="Kohler A."/>
            <person name="Kalluri U."/>
            <person name="Larimer F."/>
            <person name="Leebens-Mack J."/>
            <person name="Leple J.C."/>
            <person name="Locascio P."/>
            <person name="Lou Y."/>
            <person name="Lucas S."/>
            <person name="Martin F."/>
            <person name="Montanini B."/>
            <person name="Napoli C."/>
            <person name="Nelson D.R."/>
            <person name="Nelson C."/>
            <person name="Nieminen K."/>
            <person name="Nilsson O."/>
            <person name="Pereda V."/>
            <person name="Peter G."/>
            <person name="Philippe R."/>
            <person name="Pilate G."/>
            <person name="Poliakov A."/>
            <person name="Razumovskaya J."/>
            <person name="Richardson P."/>
            <person name="Rinaldi C."/>
            <person name="Ritland K."/>
            <person name="Rouze P."/>
            <person name="Ryaboy D."/>
            <person name="Schmutz J."/>
            <person name="Schrader J."/>
            <person name="Segerman B."/>
            <person name="Shin H."/>
            <person name="Siddiqui A."/>
            <person name="Sterky F."/>
            <person name="Terry A."/>
            <person name="Tsai C.J."/>
            <person name="Uberbacher E."/>
            <person name="Unneberg P."/>
            <person name="Vahala J."/>
            <person name="Wall K."/>
            <person name="Wessler S."/>
            <person name="Yang G."/>
            <person name="Yin T."/>
            <person name="Douglas C."/>
            <person name="Marra M."/>
            <person name="Sandberg G."/>
            <person name="Van de Peer Y."/>
            <person name="Rokhsar D."/>
        </authorList>
    </citation>
    <scope>NUCLEOTIDE SEQUENCE [LARGE SCALE GENOMIC DNA]</scope>
    <source>
        <strain evidence="2">cv. Nisqually</strain>
    </source>
</reference>
<accession>B9GKU4</accession>
<dbReference type="EMBL" id="CM009290">
    <property type="protein sequence ID" value="PNT55010.1"/>
    <property type="molecule type" value="Genomic_DNA"/>
</dbReference>
<keyword evidence="2" id="KW-1185">Reference proteome</keyword>
<gene>
    <name evidence="1" type="ORF">POPTR_001G168900</name>
</gene>
<protein>
    <submittedName>
        <fullName evidence="1">Uncharacterized protein</fullName>
    </submittedName>
</protein>
<dbReference type="InParanoid" id="B9GKU4"/>
<dbReference type="AlphaFoldDB" id="B9GKU4"/>
<organism evidence="1 2">
    <name type="scientific">Populus trichocarpa</name>
    <name type="common">Western balsam poplar</name>
    <name type="synonym">Populus balsamifera subsp. trichocarpa</name>
    <dbReference type="NCBI Taxonomy" id="3694"/>
    <lineage>
        <taxon>Eukaryota</taxon>
        <taxon>Viridiplantae</taxon>
        <taxon>Streptophyta</taxon>
        <taxon>Embryophyta</taxon>
        <taxon>Tracheophyta</taxon>
        <taxon>Spermatophyta</taxon>
        <taxon>Magnoliopsida</taxon>
        <taxon>eudicotyledons</taxon>
        <taxon>Gunneridae</taxon>
        <taxon>Pentapetalae</taxon>
        <taxon>rosids</taxon>
        <taxon>fabids</taxon>
        <taxon>Malpighiales</taxon>
        <taxon>Salicaceae</taxon>
        <taxon>Saliceae</taxon>
        <taxon>Populus</taxon>
    </lineage>
</organism>
<evidence type="ECO:0000313" key="1">
    <source>
        <dbReference type="EMBL" id="PNT55010.1"/>
    </source>
</evidence>
<dbReference type="Proteomes" id="UP000006729">
    <property type="component" value="Chromosome 1"/>
</dbReference>
<evidence type="ECO:0000313" key="2">
    <source>
        <dbReference type="Proteomes" id="UP000006729"/>
    </source>
</evidence>